<accession>A0AAU9SE46</accession>
<dbReference type="Pfam" id="PF00067">
    <property type="entry name" value="p450"/>
    <property type="match status" value="1"/>
</dbReference>
<evidence type="ECO:0000256" key="7">
    <source>
        <dbReference type="ARBA" id="ARBA00023033"/>
    </source>
</evidence>
<dbReference type="PANTHER" id="PTHR47944">
    <property type="entry name" value="CYTOCHROME P450 98A9"/>
    <property type="match status" value="1"/>
</dbReference>
<keyword evidence="5 9" id="KW-0560">Oxidoreductase</keyword>
<dbReference type="PANTHER" id="PTHR47944:SF19">
    <property type="entry name" value="CYTOCHROME P450 77A4"/>
    <property type="match status" value="1"/>
</dbReference>
<organism evidence="11 12">
    <name type="scientific">Thlaspi arvense</name>
    <name type="common">Field penny-cress</name>
    <dbReference type="NCBI Taxonomy" id="13288"/>
    <lineage>
        <taxon>Eukaryota</taxon>
        <taxon>Viridiplantae</taxon>
        <taxon>Streptophyta</taxon>
        <taxon>Embryophyta</taxon>
        <taxon>Tracheophyta</taxon>
        <taxon>Spermatophyta</taxon>
        <taxon>Magnoliopsida</taxon>
        <taxon>eudicotyledons</taxon>
        <taxon>Gunneridae</taxon>
        <taxon>Pentapetalae</taxon>
        <taxon>rosids</taxon>
        <taxon>malvids</taxon>
        <taxon>Brassicales</taxon>
        <taxon>Brassicaceae</taxon>
        <taxon>Thlaspideae</taxon>
        <taxon>Thlaspi</taxon>
    </lineage>
</organism>
<dbReference type="GO" id="GO:0004497">
    <property type="term" value="F:monooxygenase activity"/>
    <property type="evidence" value="ECO:0007669"/>
    <property type="project" value="UniProtKB-KW"/>
</dbReference>
<keyword evidence="10" id="KW-1133">Transmembrane helix</keyword>
<evidence type="ECO:0000256" key="10">
    <source>
        <dbReference type="SAM" id="Phobius"/>
    </source>
</evidence>
<dbReference type="PROSITE" id="PS00086">
    <property type="entry name" value="CYTOCHROME_P450"/>
    <property type="match status" value="1"/>
</dbReference>
<reference evidence="11 12" key="1">
    <citation type="submission" date="2022-03" db="EMBL/GenBank/DDBJ databases">
        <authorList>
            <person name="Nunn A."/>
            <person name="Chopra R."/>
            <person name="Nunn A."/>
            <person name="Contreras Garrido A."/>
        </authorList>
    </citation>
    <scope>NUCLEOTIDE SEQUENCE [LARGE SCALE GENOMIC DNA]</scope>
</reference>
<dbReference type="InterPro" id="IPR036396">
    <property type="entry name" value="Cyt_P450_sf"/>
</dbReference>
<evidence type="ECO:0000256" key="3">
    <source>
        <dbReference type="ARBA" id="ARBA00022617"/>
    </source>
</evidence>
<dbReference type="InterPro" id="IPR002401">
    <property type="entry name" value="Cyt_P450_E_grp-I"/>
</dbReference>
<keyword evidence="3 8" id="KW-0349">Heme</keyword>
<dbReference type="GO" id="GO:0016705">
    <property type="term" value="F:oxidoreductase activity, acting on paired donors, with incorporation or reduction of molecular oxygen"/>
    <property type="evidence" value="ECO:0007669"/>
    <property type="project" value="InterPro"/>
</dbReference>
<keyword evidence="12" id="KW-1185">Reference proteome</keyword>
<dbReference type="GO" id="GO:0005506">
    <property type="term" value="F:iron ion binding"/>
    <property type="evidence" value="ECO:0007669"/>
    <property type="project" value="InterPro"/>
</dbReference>
<dbReference type="GO" id="GO:0020037">
    <property type="term" value="F:heme binding"/>
    <property type="evidence" value="ECO:0007669"/>
    <property type="project" value="InterPro"/>
</dbReference>
<evidence type="ECO:0000256" key="6">
    <source>
        <dbReference type="ARBA" id="ARBA00023004"/>
    </source>
</evidence>
<keyword evidence="10" id="KW-0472">Membrane</keyword>
<keyword evidence="10" id="KW-0812">Transmembrane</keyword>
<feature type="binding site" description="axial binding residue" evidence="8">
    <location>
        <position position="483"/>
    </location>
    <ligand>
        <name>heme</name>
        <dbReference type="ChEBI" id="CHEBI:30413"/>
    </ligand>
    <ligandPart>
        <name>Fe</name>
        <dbReference type="ChEBI" id="CHEBI:18248"/>
    </ligandPart>
</feature>
<evidence type="ECO:0000313" key="12">
    <source>
        <dbReference type="Proteomes" id="UP000836841"/>
    </source>
</evidence>
<proteinExistence type="inferred from homology"/>
<evidence type="ECO:0000256" key="1">
    <source>
        <dbReference type="ARBA" id="ARBA00001971"/>
    </source>
</evidence>
<protein>
    <recommendedName>
        <fullName evidence="13">Cytochrome P450</fullName>
    </recommendedName>
</protein>
<evidence type="ECO:0008006" key="13">
    <source>
        <dbReference type="Google" id="ProtNLM"/>
    </source>
</evidence>
<dbReference type="Proteomes" id="UP000836841">
    <property type="component" value="Chromosome 4"/>
</dbReference>
<evidence type="ECO:0000256" key="8">
    <source>
        <dbReference type="PIRSR" id="PIRSR602401-1"/>
    </source>
</evidence>
<feature type="transmembrane region" description="Helical" evidence="10">
    <location>
        <begin position="21"/>
        <end position="42"/>
    </location>
</feature>
<sequence length="545" mass="62290">MASQQNNHTHQINFLAMNTRVTNPSCFTVVLFSITLVLAFAIRSLRFKKPKGQLPPGPWGWPILGNLFQMVMNQPAHLWVHRFMEDMHTEIACFRFFGVHVITITSSEIAREVLRDKDEALADRSESYSSNLISDAYKDINFSPYGEKLKLMKKVMTTKLMSPTTLNKTLHDRTSEADNIVTYVFNQCRLGSTTKPVNVRDVALTYCHAVMMRMMFGQRHFDKPAKDGGLGPKEKKHLDAIYRSLDCFFSFKVTNYVPFLRGWNLDVEEAEIRETVDILNKCNDPIIHKRMQLWRNEGGKETEEDWLDTLITLKDDQGMPVFTLDEIRAQCKDMNVASIDNTMNNVEWTLAEMLNHPEILEKATNELDMVVGKDRLVQESDIPQLNYIKACSRESFRLHPANALMPPHVARQDITLAGYFVPKGSHVLVSRIGLGRNPKIWDEPDAYKPERHLDDICARDSTGVTLMEPDMRLVIFSTGRRACPGIKIGSSMTFMLLARLLQGFEWKKESQVELIAADSNLFMAKPLLAYAKPRLAPALYPKMQI</sequence>
<dbReference type="InterPro" id="IPR001128">
    <property type="entry name" value="Cyt_P450"/>
</dbReference>
<dbReference type="InterPro" id="IPR017972">
    <property type="entry name" value="Cyt_P450_CS"/>
</dbReference>
<gene>
    <name evidence="11" type="ORF">TAV2_LOCUS12942</name>
</gene>
<dbReference type="EMBL" id="OU466860">
    <property type="protein sequence ID" value="CAH2060871.1"/>
    <property type="molecule type" value="Genomic_DNA"/>
</dbReference>
<dbReference type="Gene3D" id="1.10.630.10">
    <property type="entry name" value="Cytochrome P450"/>
    <property type="match status" value="1"/>
</dbReference>
<keyword evidence="7 9" id="KW-0503">Monooxygenase</keyword>
<evidence type="ECO:0000313" key="11">
    <source>
        <dbReference type="EMBL" id="CAH2060871.1"/>
    </source>
</evidence>
<evidence type="ECO:0000256" key="4">
    <source>
        <dbReference type="ARBA" id="ARBA00022723"/>
    </source>
</evidence>
<evidence type="ECO:0000256" key="5">
    <source>
        <dbReference type="ARBA" id="ARBA00023002"/>
    </source>
</evidence>
<dbReference type="PRINTS" id="PR00463">
    <property type="entry name" value="EP450I"/>
</dbReference>
<name>A0AAU9SE46_THLAR</name>
<dbReference type="AlphaFoldDB" id="A0AAU9SE46"/>
<keyword evidence="6 8" id="KW-0408">Iron</keyword>
<dbReference type="SUPFAM" id="SSF48264">
    <property type="entry name" value="Cytochrome P450"/>
    <property type="match status" value="1"/>
</dbReference>
<keyword evidence="4 8" id="KW-0479">Metal-binding</keyword>
<comment type="similarity">
    <text evidence="2 9">Belongs to the cytochrome P450 family.</text>
</comment>
<comment type="cofactor">
    <cofactor evidence="1 8">
        <name>heme</name>
        <dbReference type="ChEBI" id="CHEBI:30413"/>
    </cofactor>
</comment>
<evidence type="ECO:0000256" key="9">
    <source>
        <dbReference type="RuleBase" id="RU000461"/>
    </source>
</evidence>
<evidence type="ECO:0000256" key="2">
    <source>
        <dbReference type="ARBA" id="ARBA00010617"/>
    </source>
</evidence>